<dbReference type="InterPro" id="IPR051478">
    <property type="entry name" value="Beta-lactamase-like_AB/R"/>
</dbReference>
<organism evidence="4 5">
    <name type="scientific">Reticulomyxa filosa</name>
    <dbReference type="NCBI Taxonomy" id="46433"/>
    <lineage>
        <taxon>Eukaryota</taxon>
        <taxon>Sar</taxon>
        <taxon>Rhizaria</taxon>
        <taxon>Retaria</taxon>
        <taxon>Foraminifera</taxon>
        <taxon>Monothalamids</taxon>
        <taxon>Reticulomyxidae</taxon>
        <taxon>Reticulomyxa</taxon>
    </lineage>
</organism>
<keyword evidence="2" id="KW-0812">Transmembrane</keyword>
<dbReference type="Proteomes" id="UP000023152">
    <property type="component" value="Unassembled WGS sequence"/>
</dbReference>
<dbReference type="Gene3D" id="3.40.710.10">
    <property type="entry name" value="DD-peptidase/beta-lactamase superfamily"/>
    <property type="match status" value="1"/>
</dbReference>
<dbReference type="InterPro" id="IPR012338">
    <property type="entry name" value="Beta-lactam/transpept-like"/>
</dbReference>
<gene>
    <name evidence="4" type="ORF">RFI_02362</name>
</gene>
<feature type="transmembrane region" description="Helical" evidence="2">
    <location>
        <begin position="46"/>
        <end position="74"/>
    </location>
</feature>
<name>X6P9D4_RETFI</name>
<keyword evidence="2" id="KW-1133">Transmembrane helix</keyword>
<dbReference type="PANTHER" id="PTHR22935">
    <property type="entry name" value="PENICILLIN-BINDING PROTEIN"/>
    <property type="match status" value="1"/>
</dbReference>
<dbReference type="OMA" id="NITVNEH"/>
<dbReference type="SUPFAM" id="SSF56601">
    <property type="entry name" value="beta-lactamase/transpeptidase-like"/>
    <property type="match status" value="1"/>
</dbReference>
<keyword evidence="5" id="KW-1185">Reference proteome</keyword>
<keyword evidence="2" id="KW-0472">Membrane</keyword>
<evidence type="ECO:0000256" key="1">
    <source>
        <dbReference type="ARBA" id="ARBA00038473"/>
    </source>
</evidence>
<reference evidence="4 5" key="1">
    <citation type="journal article" date="2013" name="Curr. Biol.">
        <title>The Genome of the Foraminiferan Reticulomyxa filosa.</title>
        <authorList>
            <person name="Glockner G."/>
            <person name="Hulsmann N."/>
            <person name="Schleicher M."/>
            <person name="Noegel A.A."/>
            <person name="Eichinger L."/>
            <person name="Gallinger C."/>
            <person name="Pawlowski J."/>
            <person name="Sierra R."/>
            <person name="Euteneuer U."/>
            <person name="Pillet L."/>
            <person name="Moustafa A."/>
            <person name="Platzer M."/>
            <person name="Groth M."/>
            <person name="Szafranski K."/>
            <person name="Schliwa M."/>
        </authorList>
    </citation>
    <scope>NUCLEOTIDE SEQUENCE [LARGE SCALE GENOMIC DNA]</scope>
</reference>
<feature type="domain" description="Beta-lactamase-related" evidence="3">
    <location>
        <begin position="107"/>
        <end position="397"/>
    </location>
</feature>
<sequence length="433" mass="49674">MFSYNNHFDKLFKFNTLRIDLKLFFASHEFRTDSTLLRYFQKFETFYWGVIVLILEIMNSINRFIFWVLGTWLVKSCPEYPNPTFYLDSSLFTNALEEVDAFILNVTTTNNVPGFITSIVLDQTLLFVKGYGSSDYFAKNAPPPNGDNLVQIASITKVFTDVLLYYYRDAQMLNLDDPVTRYAPQFKIRSPYHSNRPITLRELSSHNSGLPREVPYPCSWTQECTAAEVFELVSKEYVVMPQNERFHYSNLGIAVLGYALSRVNEMQQMTYEQVMEEIIIRGLNLSQYTGFNYSDPNVIAQSAVGVTTNPLNQSELIPVRLHSIGFENPAGGMLASANDLAKLMQFMFRNNITVNEHPNQLLDGFTVNEMLTPQMLLNDGLGAIGSPWEMAYNYFNSTSNGYIYVYVYSCKQEAPYFFGEKILVGKKRATPFF</sequence>
<accession>X6P9D4</accession>
<evidence type="ECO:0000259" key="3">
    <source>
        <dbReference type="Pfam" id="PF00144"/>
    </source>
</evidence>
<protein>
    <submittedName>
        <fullName evidence="4">Beta-lactamase family protein</fullName>
    </submittedName>
</protein>
<dbReference type="AlphaFoldDB" id="X6P9D4"/>
<dbReference type="PANTHER" id="PTHR22935:SF95">
    <property type="entry name" value="BETA-LACTAMASE-LIKE 1-RELATED"/>
    <property type="match status" value="1"/>
</dbReference>
<dbReference type="OrthoDB" id="31129at2759"/>
<evidence type="ECO:0000256" key="2">
    <source>
        <dbReference type="SAM" id="Phobius"/>
    </source>
</evidence>
<dbReference type="InterPro" id="IPR001466">
    <property type="entry name" value="Beta-lactam-related"/>
</dbReference>
<dbReference type="EMBL" id="ASPP01002332">
    <property type="protein sequence ID" value="ETO34728.1"/>
    <property type="molecule type" value="Genomic_DNA"/>
</dbReference>
<proteinExistence type="inferred from homology"/>
<evidence type="ECO:0000313" key="5">
    <source>
        <dbReference type="Proteomes" id="UP000023152"/>
    </source>
</evidence>
<dbReference type="Pfam" id="PF00144">
    <property type="entry name" value="Beta-lactamase"/>
    <property type="match status" value="1"/>
</dbReference>
<comment type="caution">
    <text evidence="4">The sequence shown here is derived from an EMBL/GenBank/DDBJ whole genome shotgun (WGS) entry which is preliminary data.</text>
</comment>
<evidence type="ECO:0000313" key="4">
    <source>
        <dbReference type="EMBL" id="ETO34728.1"/>
    </source>
</evidence>
<comment type="similarity">
    <text evidence="1">Belongs to the beta-lactamase family.</text>
</comment>